<proteinExistence type="predicted"/>
<dbReference type="HOGENOM" id="CLU_653332_0_0_9"/>
<keyword evidence="3" id="KW-1185">Reference proteome</keyword>
<evidence type="ECO:0000256" key="1">
    <source>
        <dbReference type="SAM" id="Phobius"/>
    </source>
</evidence>
<dbReference type="InterPro" id="IPR025060">
    <property type="entry name" value="DUF3999"/>
</dbReference>
<feature type="transmembrane region" description="Helical" evidence="1">
    <location>
        <begin position="389"/>
        <end position="407"/>
    </location>
</feature>
<gene>
    <name evidence="2" type="ordered locus">Desmer_2336</name>
</gene>
<name>J7IRH8_DESMD</name>
<dbReference type="Proteomes" id="UP000005262">
    <property type="component" value="Chromosome"/>
</dbReference>
<dbReference type="OrthoDB" id="1806788at2"/>
<dbReference type="EMBL" id="CP003629">
    <property type="protein sequence ID" value="AFQ44265.1"/>
    <property type="molecule type" value="Genomic_DNA"/>
</dbReference>
<evidence type="ECO:0000313" key="2">
    <source>
        <dbReference type="EMBL" id="AFQ44265.1"/>
    </source>
</evidence>
<evidence type="ECO:0000313" key="3">
    <source>
        <dbReference type="Proteomes" id="UP000005262"/>
    </source>
</evidence>
<keyword evidence="1" id="KW-1133">Transmembrane helix</keyword>
<dbReference type="eggNOG" id="ENOG503281Z">
    <property type="taxonomic scope" value="Bacteria"/>
</dbReference>
<organism evidence="2 3">
    <name type="scientific">Desulfosporosinus meridiei (strain ATCC BAA-275 / DSM 13257 / KCTC 12902 / NCIMB 13706 / S10)</name>
    <dbReference type="NCBI Taxonomy" id="768704"/>
    <lineage>
        <taxon>Bacteria</taxon>
        <taxon>Bacillati</taxon>
        <taxon>Bacillota</taxon>
        <taxon>Clostridia</taxon>
        <taxon>Eubacteriales</taxon>
        <taxon>Desulfitobacteriaceae</taxon>
        <taxon>Desulfosporosinus</taxon>
    </lineage>
</organism>
<keyword evidence="1" id="KW-0472">Membrane</keyword>
<accession>J7IRH8</accession>
<dbReference type="AlphaFoldDB" id="J7IRH8"/>
<reference evidence="3" key="2">
    <citation type="submission" date="2012-08" db="EMBL/GenBank/DDBJ databases">
        <title>Finished genome of Desulfosporosinus meridiei DSM 13257.</title>
        <authorList>
            <person name="Huntemann M."/>
            <person name="Wei C.-L."/>
            <person name="Han J."/>
            <person name="Detter J.C."/>
            <person name="Han C."/>
            <person name="Davenport K."/>
            <person name="Daligault H."/>
            <person name="Erkkila T."/>
            <person name="Gu W."/>
            <person name="Munk A.C.C."/>
            <person name="Teshima H."/>
            <person name="Xu Y."/>
            <person name="Chain P."/>
            <person name="Tapia R."/>
            <person name="Chen A."/>
            <person name="Krypides N."/>
            <person name="Mavromatis K."/>
            <person name="Markowitz V."/>
            <person name="Szeto E."/>
            <person name="Ivanova N."/>
            <person name="Mikhailova N."/>
            <person name="Ovchinnikova G."/>
            <person name="Pagani I."/>
            <person name="Pati A."/>
            <person name="Goodwin L."/>
            <person name="Peters L."/>
            <person name="Pitluck S."/>
            <person name="Woyke T."/>
            <person name="Pester M."/>
            <person name="Spring S."/>
            <person name="Ollivier B."/>
            <person name="Rattei T."/>
            <person name="Klenk H.-P."/>
            <person name="Wagner M."/>
            <person name="Loy A."/>
        </authorList>
    </citation>
    <scope>NUCLEOTIDE SEQUENCE [LARGE SCALE GENOMIC DNA]</scope>
    <source>
        <strain evidence="3">ATCC BAA-275 / DSM 13257 / NCIMB 13706 / S10</strain>
    </source>
</reference>
<reference evidence="2 3" key="1">
    <citation type="journal article" date="2012" name="J. Bacteriol.">
        <title>Complete genome sequences of Desulfosporosinus orientis DSM765T, Desulfosporosinus youngiae DSM17734T, Desulfosporosinus meridiei DSM13257T, and Desulfosporosinus acidiphilus DSM22704T.</title>
        <authorList>
            <person name="Pester M."/>
            <person name="Brambilla E."/>
            <person name="Alazard D."/>
            <person name="Rattei T."/>
            <person name="Weinmaier T."/>
            <person name="Han J."/>
            <person name="Lucas S."/>
            <person name="Lapidus A."/>
            <person name="Cheng J.F."/>
            <person name="Goodwin L."/>
            <person name="Pitluck S."/>
            <person name="Peters L."/>
            <person name="Ovchinnikova G."/>
            <person name="Teshima H."/>
            <person name="Detter J.C."/>
            <person name="Han C.S."/>
            <person name="Tapia R."/>
            <person name="Land M.L."/>
            <person name="Hauser L."/>
            <person name="Kyrpides N.C."/>
            <person name="Ivanova N.N."/>
            <person name="Pagani I."/>
            <person name="Huntmann M."/>
            <person name="Wei C.L."/>
            <person name="Davenport K.W."/>
            <person name="Daligault H."/>
            <person name="Chain P.S."/>
            <person name="Chen A."/>
            <person name="Mavromatis K."/>
            <person name="Markowitz V."/>
            <person name="Szeto E."/>
            <person name="Mikhailova N."/>
            <person name="Pati A."/>
            <person name="Wagner M."/>
            <person name="Woyke T."/>
            <person name="Ollivier B."/>
            <person name="Klenk H.P."/>
            <person name="Spring S."/>
            <person name="Loy A."/>
        </authorList>
    </citation>
    <scope>NUCLEOTIDE SEQUENCE [LARGE SCALE GENOMIC DNA]</scope>
    <source>
        <strain evidence="3">ATCC BAA-275 / DSM 13257 / NCIMB 13706 / S10</strain>
    </source>
</reference>
<protein>
    <submittedName>
        <fullName evidence="2">F5/8 type C domain-containing protein</fullName>
    </submittedName>
</protein>
<sequence>MNRKNNLYLCLFVFILILTFPVLTFADSSEFQYQAPLLSSGTSQNSYSLVEISDEVLGQTRAGCPDLRLYRENEEVPFAFISNVIPVENSISAEMYNQGINSSGDQIFEVQGPEGKWLTGFILQTLETNFVRKVKVEGSSDQKNWRVIQSDRTVFDLSQENKSRNTEVAFPKTNLPSVRITILNEGKPPLKWQGIQLTLLEEQATVTELKDRPVTQQTSALNGVQEVILELKYPNLPVSELEIQADDRNYSRRVEVFESVAGKDWNLLAQGEIFDYRLDQSTVSNHLVKLSGSSKYYRVKIYNQDNQPLNLQEIKLRGRNPCVIFPQTPNAAFTLYWGNSRLPSPQYDLIKLLPNLDLTKLNQYTIPEGNLNSHYKERDTRPWTERNTWLLNSSLFLVVLLLLGLILKSMNKFNQNS</sequence>
<dbReference type="RefSeq" id="WP_014903179.1">
    <property type="nucleotide sequence ID" value="NC_018515.1"/>
</dbReference>
<dbReference type="STRING" id="768704.Desmer_2336"/>
<keyword evidence="1" id="KW-0812">Transmembrane</keyword>
<dbReference type="Pfam" id="PF13163">
    <property type="entry name" value="DUF3999"/>
    <property type="match status" value="1"/>
</dbReference>
<dbReference type="KEGG" id="dmi:Desmer_2336"/>